<evidence type="ECO:0000313" key="4">
    <source>
        <dbReference type="EMBL" id="KAK7036115.1"/>
    </source>
</evidence>
<reference evidence="4 5" key="1">
    <citation type="journal article" date="2024" name="J Genomics">
        <title>Draft genome sequencing and assembly of Favolaschia claudopus CIRM-BRFM 2984 isolated from oak limbs.</title>
        <authorList>
            <person name="Navarro D."/>
            <person name="Drula E."/>
            <person name="Chaduli D."/>
            <person name="Cazenave R."/>
            <person name="Ahrendt S."/>
            <person name="Wang J."/>
            <person name="Lipzen A."/>
            <person name="Daum C."/>
            <person name="Barry K."/>
            <person name="Grigoriev I.V."/>
            <person name="Favel A."/>
            <person name="Rosso M.N."/>
            <person name="Martin F."/>
        </authorList>
    </citation>
    <scope>NUCLEOTIDE SEQUENCE [LARGE SCALE GENOMIC DNA]</scope>
    <source>
        <strain evidence="4 5">CIRM-BRFM 2984</strain>
    </source>
</reference>
<evidence type="ECO:0000313" key="3">
    <source>
        <dbReference type="EMBL" id="KAK6988564.1"/>
    </source>
</evidence>
<evidence type="ECO:0000313" key="2">
    <source>
        <dbReference type="EMBL" id="KAK6977756.1"/>
    </source>
</evidence>
<evidence type="ECO:0000256" key="1">
    <source>
        <dbReference type="SAM" id="MobiDB-lite"/>
    </source>
</evidence>
<proteinExistence type="predicted"/>
<dbReference type="EMBL" id="JAWWNJ010000166">
    <property type="protein sequence ID" value="KAK6977756.1"/>
    <property type="molecule type" value="Genomic_DNA"/>
</dbReference>
<gene>
    <name evidence="4" type="ORF">R3P38DRAFT_2910667</name>
    <name evidence="3" type="ORF">R3P38DRAFT_3095827</name>
    <name evidence="2" type="ORF">R3P38DRAFT_3123168</name>
</gene>
<dbReference type="EMBL" id="JAWWNJ010000019">
    <property type="protein sequence ID" value="KAK7036115.1"/>
    <property type="molecule type" value="Genomic_DNA"/>
</dbReference>
<feature type="compositionally biased region" description="Basic residues" evidence="1">
    <location>
        <begin position="472"/>
        <end position="490"/>
    </location>
</feature>
<evidence type="ECO:0000313" key="5">
    <source>
        <dbReference type="Proteomes" id="UP001362999"/>
    </source>
</evidence>
<accession>A0AAW0CBX9</accession>
<comment type="caution">
    <text evidence="4">The sequence shown here is derived from an EMBL/GenBank/DDBJ whole genome shotgun (WGS) entry which is preliminary data.</text>
</comment>
<dbReference type="EMBL" id="JAWWNJ010000122">
    <property type="protein sequence ID" value="KAK6988564.1"/>
    <property type="molecule type" value="Genomic_DNA"/>
</dbReference>
<sequence length="545" mass="62579">MPEFQVLSAFLRRIKRALKRRFKKTGRWPQGYFLFFPRTWAEGTARKAHKTFSADVGDYVETLEPMPAKVCEYDDRKFPKNRPGRYVITQQLKPGPVNVAVRGKHIALSAGHHAVVCRFALEGSILVMDRRDFDELVAECVPGNNPNKNKAARLRSFLAPERFIEPGARLKEGEDFKINILAAVVMEEEVIVVMDYSRMTQIHVVSSARMFEKEDLRPGSQIWRDRLWAKWPSAPDWVFETDDALAGLDQWRDTVLQTQRRMAILDVLNQADSFASGLGQQMASDLLFECAIHPDMPSFDLCSHDGLYARFRAHIPVFMRTFVSDRYFERCGLASNSLNPFYFNDYSDNNFIRGFVKVYRKIEVRVPAALYHLYQSEGLFDSDHTIGLPYLAPCEPTTRMFKVVPVRFFEDSANNRYHIIKAMPPDSWESAHTVESPFEDVSNAGFQSTLGPASFVEPLRNKLDPDEVARLRVGKRGRPPKPKRTGKPGRPKSTLTLRVKQRIEAIPRSLKRHTATFDEKENDPIEVEEGLTPQPRYHTRSSHRV</sequence>
<feature type="region of interest" description="Disordered" evidence="1">
    <location>
        <begin position="466"/>
        <end position="545"/>
    </location>
</feature>
<protein>
    <submittedName>
        <fullName evidence="4">Uncharacterized protein</fullName>
    </submittedName>
</protein>
<organism evidence="4 5">
    <name type="scientific">Favolaschia claudopus</name>
    <dbReference type="NCBI Taxonomy" id="2862362"/>
    <lineage>
        <taxon>Eukaryota</taxon>
        <taxon>Fungi</taxon>
        <taxon>Dikarya</taxon>
        <taxon>Basidiomycota</taxon>
        <taxon>Agaricomycotina</taxon>
        <taxon>Agaricomycetes</taxon>
        <taxon>Agaricomycetidae</taxon>
        <taxon>Agaricales</taxon>
        <taxon>Marasmiineae</taxon>
        <taxon>Mycenaceae</taxon>
        <taxon>Favolaschia</taxon>
    </lineage>
</organism>
<dbReference type="Proteomes" id="UP001362999">
    <property type="component" value="Unassembled WGS sequence"/>
</dbReference>
<name>A0AAW0CBX9_9AGAR</name>
<dbReference type="AlphaFoldDB" id="A0AAW0CBX9"/>
<keyword evidence="5" id="KW-1185">Reference proteome</keyword>